<sequence>MPHTDRITVLIPVDISDSYSIPAAVLKLLSSAHVVVLGYYPVPSQTAPAQIKHQHETDAERKLEAVANQLSGHAERVTDVLVFTHDRDETIDRIANTHEADAVLTPGEVGSVDNVLVPLRGGSNVENILSLVKTLLEPTDSRVTLFHSVDEDDAEGHGEDLLEEAVEHLIKGGINRSRVDVQLSTGDDTVSDILTAGGGYDVLVIGETKPSLRDRILGRVPSKVLMDTSEPVFVVRDTEGTDEEEE</sequence>
<dbReference type="Gene3D" id="3.40.50.12370">
    <property type="match status" value="1"/>
</dbReference>
<dbReference type="AlphaFoldDB" id="A0A9Q4GGC1"/>
<name>A0A9Q4GGC1_9EURY</name>
<evidence type="ECO:0000313" key="1">
    <source>
        <dbReference type="EMBL" id="MCX2818542.1"/>
    </source>
</evidence>
<accession>A0A9Q4GGC1</accession>
<dbReference type="EMBL" id="RKLV01000003">
    <property type="protein sequence ID" value="MCX2818542.1"/>
    <property type="molecule type" value="Genomic_DNA"/>
</dbReference>
<dbReference type="Proteomes" id="UP001149411">
    <property type="component" value="Unassembled WGS sequence"/>
</dbReference>
<proteinExistence type="predicted"/>
<protein>
    <submittedName>
        <fullName evidence="1">Universal stress protein</fullName>
    </submittedName>
</protein>
<dbReference type="RefSeq" id="WP_266086384.1">
    <property type="nucleotide sequence ID" value="NZ_RKLV01000003.1"/>
</dbReference>
<dbReference type="CDD" id="cd00293">
    <property type="entry name" value="USP-like"/>
    <property type="match status" value="1"/>
</dbReference>
<evidence type="ECO:0000313" key="2">
    <source>
        <dbReference type="Proteomes" id="UP001149411"/>
    </source>
</evidence>
<reference evidence="1" key="1">
    <citation type="submission" date="2022-09" db="EMBL/GenBank/DDBJ databases">
        <title>Haloadaptaus new haloarchaeum isolated from saline soil.</title>
        <authorList>
            <person name="Duran-Viseras A."/>
            <person name="Sanchez-Porro C."/>
            <person name="Ventosa A."/>
        </authorList>
    </citation>
    <scope>NUCLEOTIDE SEQUENCE</scope>
    <source>
        <strain evidence="1">F3-133</strain>
    </source>
</reference>
<dbReference type="SUPFAM" id="SSF52402">
    <property type="entry name" value="Adenine nucleotide alpha hydrolases-like"/>
    <property type="match status" value="2"/>
</dbReference>
<gene>
    <name evidence="1" type="ORF">EGH25_04135</name>
</gene>
<organism evidence="1 2">
    <name type="scientific">Halorutilus salinus</name>
    <dbReference type="NCBI Taxonomy" id="2487751"/>
    <lineage>
        <taxon>Archaea</taxon>
        <taxon>Methanobacteriati</taxon>
        <taxon>Methanobacteriota</taxon>
        <taxon>Stenosarchaea group</taxon>
        <taxon>Halobacteria</taxon>
        <taxon>Halorutilales</taxon>
        <taxon>Halorutilaceae</taxon>
        <taxon>Halorutilus</taxon>
    </lineage>
</organism>
<comment type="caution">
    <text evidence="1">The sequence shown here is derived from an EMBL/GenBank/DDBJ whole genome shotgun (WGS) entry which is preliminary data.</text>
</comment>
<keyword evidence="2" id="KW-1185">Reference proteome</keyword>